<evidence type="ECO:0000256" key="1">
    <source>
        <dbReference type="SAM" id="MobiDB-lite"/>
    </source>
</evidence>
<keyword evidence="4" id="KW-1185">Reference proteome</keyword>
<evidence type="ECO:0008006" key="5">
    <source>
        <dbReference type="Google" id="ProtNLM"/>
    </source>
</evidence>
<evidence type="ECO:0000256" key="2">
    <source>
        <dbReference type="SAM" id="SignalP"/>
    </source>
</evidence>
<gene>
    <name evidence="3" type="ORF">QBC46DRAFT_270289</name>
</gene>
<reference evidence="4" key="1">
    <citation type="journal article" date="2023" name="Mol. Phylogenet. Evol.">
        <title>Genome-scale phylogeny and comparative genomics of the fungal order Sordariales.</title>
        <authorList>
            <person name="Hensen N."/>
            <person name="Bonometti L."/>
            <person name="Westerberg I."/>
            <person name="Brannstrom I.O."/>
            <person name="Guillou S."/>
            <person name="Cros-Aarteil S."/>
            <person name="Calhoun S."/>
            <person name="Haridas S."/>
            <person name="Kuo A."/>
            <person name="Mondo S."/>
            <person name="Pangilinan J."/>
            <person name="Riley R."/>
            <person name="LaButti K."/>
            <person name="Andreopoulos B."/>
            <person name="Lipzen A."/>
            <person name="Chen C."/>
            <person name="Yan M."/>
            <person name="Daum C."/>
            <person name="Ng V."/>
            <person name="Clum A."/>
            <person name="Steindorff A."/>
            <person name="Ohm R.A."/>
            <person name="Martin F."/>
            <person name="Silar P."/>
            <person name="Natvig D.O."/>
            <person name="Lalanne C."/>
            <person name="Gautier V."/>
            <person name="Ament-Velasquez S.L."/>
            <person name="Kruys A."/>
            <person name="Hutchinson M.I."/>
            <person name="Powell A.J."/>
            <person name="Barry K."/>
            <person name="Miller A.N."/>
            <person name="Grigoriev I.V."/>
            <person name="Debuchy R."/>
            <person name="Gladieux P."/>
            <person name="Hiltunen Thoren M."/>
            <person name="Johannesson H."/>
        </authorList>
    </citation>
    <scope>NUCLEOTIDE SEQUENCE [LARGE SCALE GENOMIC DNA]</scope>
    <source>
        <strain evidence="4">CBS 340.73</strain>
    </source>
</reference>
<dbReference type="Proteomes" id="UP001303473">
    <property type="component" value="Unassembled WGS sequence"/>
</dbReference>
<dbReference type="Gene3D" id="2.70.50.70">
    <property type="match status" value="1"/>
</dbReference>
<keyword evidence="2" id="KW-0732">Signal</keyword>
<comment type="caution">
    <text evidence="3">The sequence shown here is derived from an EMBL/GenBank/DDBJ whole genome shotgun (WGS) entry which is preliminary data.</text>
</comment>
<feature type="compositionally biased region" description="Low complexity" evidence="1">
    <location>
        <begin position="294"/>
        <end position="358"/>
    </location>
</feature>
<protein>
    <recommendedName>
        <fullName evidence="5">Lytic polysaccharide monooxygenase</fullName>
    </recommendedName>
</protein>
<proteinExistence type="predicted"/>
<accession>A0AAN6N005</accession>
<dbReference type="AlphaFoldDB" id="A0AAN6N005"/>
<feature type="chain" id="PRO_5043027404" description="Lytic polysaccharide monooxygenase" evidence="2">
    <location>
        <begin position="20"/>
        <end position="452"/>
    </location>
</feature>
<organism evidence="3 4">
    <name type="scientific">Diplogelasinospora grovesii</name>
    <dbReference type="NCBI Taxonomy" id="303347"/>
    <lineage>
        <taxon>Eukaryota</taxon>
        <taxon>Fungi</taxon>
        <taxon>Dikarya</taxon>
        <taxon>Ascomycota</taxon>
        <taxon>Pezizomycotina</taxon>
        <taxon>Sordariomycetes</taxon>
        <taxon>Sordariomycetidae</taxon>
        <taxon>Sordariales</taxon>
        <taxon>Diplogelasinosporaceae</taxon>
        <taxon>Diplogelasinospora</taxon>
    </lineage>
</organism>
<evidence type="ECO:0000313" key="3">
    <source>
        <dbReference type="EMBL" id="KAK3936101.1"/>
    </source>
</evidence>
<dbReference type="PANTHER" id="PTHR36182:SF2">
    <property type="entry name" value="LYTIC POLYSACCHARIDE MONOOXYGENASE"/>
    <property type="match status" value="1"/>
</dbReference>
<feature type="signal peptide" evidence="2">
    <location>
        <begin position="1"/>
        <end position="19"/>
    </location>
</feature>
<dbReference type="PANTHER" id="PTHR36182">
    <property type="entry name" value="PROTEIN, PUTATIVE (AFU_ORTHOLOGUE AFUA_6G10930)-RELATED"/>
    <property type="match status" value="1"/>
</dbReference>
<feature type="region of interest" description="Disordered" evidence="1">
    <location>
        <begin position="294"/>
        <end position="385"/>
    </location>
</feature>
<name>A0AAN6N005_9PEZI</name>
<dbReference type="EMBL" id="MU853894">
    <property type="protein sequence ID" value="KAK3936101.1"/>
    <property type="molecule type" value="Genomic_DNA"/>
</dbReference>
<feature type="compositionally biased region" description="Polar residues" evidence="1">
    <location>
        <begin position="372"/>
        <end position="385"/>
    </location>
</feature>
<evidence type="ECO:0000313" key="4">
    <source>
        <dbReference type="Proteomes" id="UP001303473"/>
    </source>
</evidence>
<sequence length="452" mass="47007">MLLTNLASLPLLFWSGVHGHMIMNMPTPYNHLKTQPFVQVNPLDGDTYPFPCQNRYGIEHITTIEAGGAQLVNFTGGAQHGGGSCQFSISYDDPQAAGGWNASAKFKVIYSIIGGCMAQFTDETKNLPSAARDPQQREDSAHCGNDAGMDCVRQFLIPFPPFLKNGDATFAWTWHNKIGNREMYMTCAPVIITGGTGNQSLIDGLPDVFIANIPAGQKIPGYTPCSTGGSSDHMVLNYPDPGNYGRVLEAPSEPKVTPSDYCTNIPPASKVPKFEEDSRTIQGVSSTAAMTTLSTTTPSAAATPPAGDSSASSSSSSSSSSSTVEMTTSITVTTTVQSSVTSSGSASAAGDSTSSGSSSSGGGGAATPSDTNPVPTQAGTTPKSVPCSTNGALICIDAATFGLCNWGYAIPQQVAPGTRCVDGQILGARDLGFAERRRHLHAFTRGGIGHQV</sequence>